<reference evidence="11 12" key="1">
    <citation type="submission" date="2024-09" db="EMBL/GenBank/DDBJ databases">
        <title>Draft genome sequence of Candidatus Magnetaquicoccaceae bacterium FCR-1.</title>
        <authorList>
            <person name="Shimoshige H."/>
            <person name="Shimamura S."/>
            <person name="Taoka A."/>
            <person name="Kobayashi H."/>
            <person name="Maekawa T."/>
        </authorList>
    </citation>
    <scope>NUCLEOTIDE SEQUENCE [LARGE SCALE GENOMIC DNA]</scope>
    <source>
        <strain evidence="11 12">FCR-1</strain>
    </source>
</reference>
<gene>
    <name evidence="11" type="ORF">SIID45300_01810</name>
</gene>
<feature type="domain" description="GspL periplasmic" evidence="10">
    <location>
        <begin position="288"/>
        <end position="416"/>
    </location>
</feature>
<evidence type="ECO:0000256" key="4">
    <source>
        <dbReference type="ARBA" id="ARBA00022475"/>
    </source>
</evidence>
<evidence type="ECO:0000259" key="10">
    <source>
        <dbReference type="Pfam" id="PF12693"/>
    </source>
</evidence>
<evidence type="ECO:0000256" key="6">
    <source>
        <dbReference type="ARBA" id="ARBA00022692"/>
    </source>
</evidence>
<evidence type="ECO:0000256" key="5">
    <source>
        <dbReference type="ARBA" id="ARBA00022519"/>
    </source>
</evidence>
<dbReference type="InterPro" id="IPR025691">
    <property type="entry name" value="GspL_pp_dom"/>
</dbReference>
<keyword evidence="12" id="KW-1185">Reference proteome</keyword>
<dbReference type="InterPro" id="IPR007812">
    <property type="entry name" value="T2SS_protein-GspL"/>
</dbReference>
<keyword evidence="6" id="KW-0812">Transmembrane</keyword>
<protein>
    <recommendedName>
        <fullName evidence="10">GspL periplasmic domain-containing protein</fullName>
    </recommendedName>
</protein>
<proteinExistence type="inferred from homology"/>
<keyword evidence="4" id="KW-1003">Cell membrane</keyword>
<sequence length="444" mass="49175">MKSRATWGAVAAASSEKPLWARLVDRDAPRFECGLPVISGGERGVLAGISALDMAVRTCTLPFARRDQIWAVLPQESADSLVRRFETPCHAMQWEPVESGAWVFHAVCERTAMDGLLDRLRESSIKPVGVVIAELGAWPLLEVAHLTGTTGPTLVVDGSATPCALYLVEDGRIRALRLVAPATENLGEEALLEELTWLIEETTTRLNDPAGCRAIFLGRTRDFWRPLWENHGLGAVEIPTLDALGQGLKQWEFLRPAGLALAAARGQHERLLDFLHGAGERQWHGWLRPWRGAGILALMFLMAWGGEEGWRHHQAKSRHDRLKAETEAIFREALPNIPVIVEPLSQMKQALGLMSGGGREGDFPTLGAWIGLIQTSVPADTKVKWLRLRYEPGEVQLNGEVPSYNHLDKLRAALQPLAKGKETRMDEARIVPESKTVRFRLVLP</sequence>
<dbReference type="Proteomes" id="UP001628193">
    <property type="component" value="Unassembled WGS sequence"/>
</dbReference>
<evidence type="ECO:0000256" key="2">
    <source>
        <dbReference type="ARBA" id="ARBA00005318"/>
    </source>
</evidence>
<dbReference type="EMBL" id="BAAFGK010000004">
    <property type="protein sequence ID" value="GAB0057482.1"/>
    <property type="molecule type" value="Genomic_DNA"/>
</dbReference>
<keyword evidence="7" id="KW-0653">Protein transport</keyword>
<keyword evidence="8" id="KW-1133">Transmembrane helix</keyword>
<keyword evidence="5" id="KW-0997">Cell inner membrane</keyword>
<dbReference type="Pfam" id="PF12693">
    <property type="entry name" value="GspL_C"/>
    <property type="match status" value="1"/>
</dbReference>
<organism evidence="11 12">
    <name type="scientific">Candidatus Magnetaquiglobus chichijimensis</name>
    <dbReference type="NCBI Taxonomy" id="3141448"/>
    <lineage>
        <taxon>Bacteria</taxon>
        <taxon>Pseudomonadati</taxon>
        <taxon>Pseudomonadota</taxon>
        <taxon>Magnetococcia</taxon>
        <taxon>Magnetococcales</taxon>
        <taxon>Candidatus Magnetaquicoccaceae</taxon>
        <taxon>Candidatus Magnetaquiglobus</taxon>
    </lineage>
</organism>
<dbReference type="NCBIfam" id="TIGR01709">
    <property type="entry name" value="typeII_sec_gspL"/>
    <property type="match status" value="1"/>
</dbReference>
<dbReference type="Gene3D" id="3.30.420.380">
    <property type="match status" value="1"/>
</dbReference>
<name>A0ABQ0C9B8_9PROT</name>
<dbReference type="RefSeq" id="WP_420905179.1">
    <property type="nucleotide sequence ID" value="NZ_BAAFGK010000004.1"/>
</dbReference>
<evidence type="ECO:0000256" key="3">
    <source>
        <dbReference type="ARBA" id="ARBA00022448"/>
    </source>
</evidence>
<comment type="caution">
    <text evidence="11">The sequence shown here is derived from an EMBL/GenBank/DDBJ whole genome shotgun (WGS) entry which is preliminary data.</text>
</comment>
<evidence type="ECO:0000256" key="7">
    <source>
        <dbReference type="ARBA" id="ARBA00022927"/>
    </source>
</evidence>
<comment type="similarity">
    <text evidence="2">Belongs to the GSP L family.</text>
</comment>
<evidence type="ECO:0000256" key="8">
    <source>
        <dbReference type="ARBA" id="ARBA00022989"/>
    </source>
</evidence>
<evidence type="ECO:0000313" key="12">
    <source>
        <dbReference type="Proteomes" id="UP001628193"/>
    </source>
</evidence>
<comment type="subcellular location">
    <subcellularLocation>
        <location evidence="1">Cell inner membrane</location>
    </subcellularLocation>
</comment>
<evidence type="ECO:0000313" key="11">
    <source>
        <dbReference type="EMBL" id="GAB0057482.1"/>
    </source>
</evidence>
<evidence type="ECO:0000256" key="1">
    <source>
        <dbReference type="ARBA" id="ARBA00004533"/>
    </source>
</evidence>
<accession>A0ABQ0C9B8</accession>
<evidence type="ECO:0000256" key="9">
    <source>
        <dbReference type="ARBA" id="ARBA00023136"/>
    </source>
</evidence>
<keyword evidence="9" id="KW-0472">Membrane</keyword>
<keyword evidence="3" id="KW-0813">Transport</keyword>